<dbReference type="Proteomes" id="UP000813463">
    <property type="component" value="Chromosome 5"/>
</dbReference>
<dbReference type="Pfam" id="PF00005">
    <property type="entry name" value="ABC_tran"/>
    <property type="match status" value="1"/>
</dbReference>
<keyword evidence="3" id="KW-1185">Reference proteome</keyword>
<dbReference type="GeneID" id="130461802"/>
<name>A0ABM3QRJ8_SPIOL</name>
<dbReference type="Gene3D" id="3.40.50.300">
    <property type="entry name" value="P-loop containing nucleotide triphosphate hydrolases"/>
    <property type="match status" value="1"/>
</dbReference>
<protein>
    <recommendedName>
        <fullName evidence="2">ABC transporter domain-containing protein</fullName>
    </recommendedName>
</protein>
<evidence type="ECO:0000313" key="3">
    <source>
        <dbReference type="Proteomes" id="UP000813463"/>
    </source>
</evidence>
<dbReference type="InterPro" id="IPR027417">
    <property type="entry name" value="P-loop_NTPase"/>
</dbReference>
<reference evidence="3" key="1">
    <citation type="journal article" date="2021" name="Nat. Commun.">
        <title>Genomic analyses provide insights into spinach domestication and the genetic basis of agronomic traits.</title>
        <authorList>
            <person name="Cai X."/>
            <person name="Sun X."/>
            <person name="Xu C."/>
            <person name="Sun H."/>
            <person name="Wang X."/>
            <person name="Ge C."/>
            <person name="Zhang Z."/>
            <person name="Wang Q."/>
            <person name="Fei Z."/>
            <person name="Jiao C."/>
            <person name="Wang Q."/>
        </authorList>
    </citation>
    <scope>NUCLEOTIDE SEQUENCE [LARGE SCALE GENOMIC DNA]</scope>
    <source>
        <strain evidence="3">cv. Varoflay</strain>
    </source>
</reference>
<feature type="domain" description="ABC transporter" evidence="2">
    <location>
        <begin position="154"/>
        <end position="396"/>
    </location>
</feature>
<dbReference type="PANTHER" id="PTHR16166">
    <property type="entry name" value="VACUOLAR PROTEIN SORTING-ASSOCIATED PROTEIN VPS13"/>
    <property type="match status" value="1"/>
</dbReference>
<comment type="similarity">
    <text evidence="1">Belongs to the VPS13 family.</text>
</comment>
<evidence type="ECO:0000256" key="1">
    <source>
        <dbReference type="ARBA" id="ARBA00006545"/>
    </source>
</evidence>
<dbReference type="InterPro" id="IPR003439">
    <property type="entry name" value="ABC_transporter-like_ATP-bd"/>
</dbReference>
<reference evidence="4" key="2">
    <citation type="submission" date="2025-08" db="UniProtKB">
        <authorList>
            <consortium name="RefSeq"/>
        </authorList>
    </citation>
    <scope>IDENTIFICATION</scope>
    <source>
        <tissue evidence="4">Leaf</tissue>
    </source>
</reference>
<dbReference type="SUPFAM" id="SSF52540">
    <property type="entry name" value="P-loop containing nucleoside triphosphate hydrolases"/>
    <property type="match status" value="1"/>
</dbReference>
<evidence type="ECO:0000313" key="4">
    <source>
        <dbReference type="RefSeq" id="XP_056685998.1"/>
    </source>
</evidence>
<accession>A0ABM3QRJ8</accession>
<gene>
    <name evidence="4" type="primary">LOC130461802</name>
</gene>
<evidence type="ECO:0000259" key="2">
    <source>
        <dbReference type="PROSITE" id="PS50893"/>
    </source>
</evidence>
<dbReference type="InterPro" id="IPR026847">
    <property type="entry name" value="VPS13"/>
</dbReference>
<dbReference type="PANTHER" id="PTHR16166:SF93">
    <property type="entry name" value="INTERMEMBRANE LIPID TRANSFER PROTEIN VPS13"/>
    <property type="match status" value="1"/>
</dbReference>
<sequence>MATHKAHCNKLICTELHRTDCTHCTTNLHMVTLDEALKTAYQAVLSATSAVSILVSDTYKKHIHSLHDNVTQITIGEVLKTSEIHILVNVSVYSTQAWYEMCVDYDCIGPLVFNVYASWTSSYEDTSLIGLFFSNPVICVLGLDLVQGPLLKGEKVGDLGDVVREGGGALAKILFRGVTGMFTKPLEGAKSSGVEGFVQGVGKGLIGVAAQPVSGVLDLLSKTTEGANAMRMKIQAALTSEEQLLRRRMPRVVSGDNLLRPYDEYKAQGQALDKSQLGALLRQRGEKLDSPVLENGENWSVGQRQLVSLGRALLKQARILVLDEATASVDTATDNLIQTLIRAEFRDCIVVMIAHRIPTVMDSDFVLVLSDGDFMIRMHALSLNPHRIGLRRQIPMYSPPQTEAFALIFPTVCFNAHDS</sequence>
<dbReference type="PROSITE" id="PS50893">
    <property type="entry name" value="ABC_TRANSPORTER_2"/>
    <property type="match status" value="1"/>
</dbReference>
<organism evidence="3 4">
    <name type="scientific">Spinacia oleracea</name>
    <name type="common">Spinach</name>
    <dbReference type="NCBI Taxonomy" id="3562"/>
    <lineage>
        <taxon>Eukaryota</taxon>
        <taxon>Viridiplantae</taxon>
        <taxon>Streptophyta</taxon>
        <taxon>Embryophyta</taxon>
        <taxon>Tracheophyta</taxon>
        <taxon>Spermatophyta</taxon>
        <taxon>Magnoliopsida</taxon>
        <taxon>eudicotyledons</taxon>
        <taxon>Gunneridae</taxon>
        <taxon>Pentapetalae</taxon>
        <taxon>Caryophyllales</taxon>
        <taxon>Chenopodiaceae</taxon>
        <taxon>Chenopodioideae</taxon>
        <taxon>Anserineae</taxon>
        <taxon>Spinacia</taxon>
    </lineage>
</organism>
<proteinExistence type="inferred from homology"/>
<dbReference type="RefSeq" id="XP_056685998.1">
    <property type="nucleotide sequence ID" value="XM_056830020.1"/>
</dbReference>